<evidence type="ECO:0000313" key="15">
    <source>
        <dbReference type="EMBL" id="GGE78976.1"/>
    </source>
</evidence>
<keyword evidence="8 12" id="KW-0443">Lipid metabolism</keyword>
<evidence type="ECO:0000256" key="7">
    <source>
        <dbReference type="ARBA" id="ARBA00022989"/>
    </source>
</evidence>
<dbReference type="Proteomes" id="UP000605259">
    <property type="component" value="Unassembled WGS sequence"/>
</dbReference>
<protein>
    <recommendedName>
        <fullName evidence="12 13">Cardiolipin synthase</fullName>
        <shortName evidence="12">CL synthase</shortName>
        <ecNumber evidence="12 13">2.7.8.-</ecNumber>
    </recommendedName>
</protein>
<dbReference type="InterPro" id="IPR027379">
    <property type="entry name" value="CLS_N"/>
</dbReference>
<feature type="domain" description="PLD phosphodiesterase" evidence="14">
    <location>
        <begin position="235"/>
        <end position="262"/>
    </location>
</feature>
<keyword evidence="6" id="KW-0677">Repeat</keyword>
<dbReference type="PANTHER" id="PTHR21248">
    <property type="entry name" value="CARDIOLIPIN SYNTHASE"/>
    <property type="match status" value="1"/>
</dbReference>
<keyword evidence="5 12" id="KW-0812">Transmembrane</keyword>
<feature type="active site" evidence="12">
    <location>
        <position position="240"/>
    </location>
</feature>
<dbReference type="GO" id="GO:0008808">
    <property type="term" value="F:cardiolipin synthase activity"/>
    <property type="evidence" value="ECO:0007669"/>
    <property type="project" value="UniProtKB-UniRule"/>
</dbReference>
<keyword evidence="10 12" id="KW-0594">Phospholipid biosynthesis</keyword>
<sequence length="510" mass="58613">MKNRLFHFIVGIILVIGIVYLFREFGFFSYIYVGVSTLIIAGICFVIFMENRSPQSTLAWLLVLVFIPGIGVMIYALFGRDVRRKKKISTFSEQEKLLHIKDLLAERYKQNIIANPNLQDLSLSIEKVGGGTLFFQTNTSLLTNGEETFSSILDAIKEAKHHIHIQYYIYRSDEIGKQLQEALMEKAREGVTVRFLYDGFGSNGLKNRFIEEMEQEGIEVCAFDPIISPWLIRTVNYRNHRKIVIIDGKVGFTGGLNVGDEYLGRSKEFGFWRDSHLRLEGEAVYKLQYIFLKDWLYAANKVAPHLKGEILEVDNRHIFFPLMKDAQTEEAVQIVSSGPYDEDQHIRNTLLVAIANAKKSIWIATPYFIPDQEIFTTLRLAAKAGVDVRLLYPGRGDSKVSDYASQSYFMPLLEAGVEIYTYRENFMHAKMVLIDDEIAVIGTANMDIRSFALNHEVMVFLYESATVQHMKEQFEEDFHVSTKLEEETFGERALYKRLFESVCRLISPIL</sequence>
<evidence type="ECO:0000256" key="10">
    <source>
        <dbReference type="ARBA" id="ARBA00023209"/>
    </source>
</evidence>
<name>A0A917ETI1_9BACI</name>
<dbReference type="RefSeq" id="WP_229722268.1">
    <property type="nucleotide sequence ID" value="NZ_BMFK01000003.1"/>
</dbReference>
<keyword evidence="9 12" id="KW-0472">Membrane</keyword>
<evidence type="ECO:0000256" key="11">
    <source>
        <dbReference type="ARBA" id="ARBA00023264"/>
    </source>
</evidence>
<evidence type="ECO:0000313" key="16">
    <source>
        <dbReference type="Proteomes" id="UP000605259"/>
    </source>
</evidence>
<dbReference type="InterPro" id="IPR001736">
    <property type="entry name" value="PLipase_D/transphosphatidylase"/>
</dbReference>
<dbReference type="CDD" id="cd09112">
    <property type="entry name" value="PLDc_CLS_2"/>
    <property type="match status" value="1"/>
</dbReference>
<feature type="active site" evidence="12">
    <location>
        <position position="428"/>
    </location>
</feature>
<evidence type="ECO:0000259" key="14">
    <source>
        <dbReference type="PROSITE" id="PS50035"/>
    </source>
</evidence>
<feature type="active site" evidence="12">
    <location>
        <position position="242"/>
    </location>
</feature>
<dbReference type="HAMAP" id="MF_01916">
    <property type="entry name" value="Cardiolipin_synth_Cls"/>
    <property type="match status" value="1"/>
</dbReference>
<dbReference type="EMBL" id="BMFK01000003">
    <property type="protein sequence ID" value="GGE78976.1"/>
    <property type="molecule type" value="Genomic_DNA"/>
</dbReference>
<comment type="caution">
    <text evidence="15">The sequence shown here is derived from an EMBL/GenBank/DDBJ whole genome shotgun (WGS) entry which is preliminary data.</text>
</comment>
<dbReference type="CDD" id="cd09110">
    <property type="entry name" value="PLDc_CLS_1"/>
    <property type="match status" value="1"/>
</dbReference>
<dbReference type="SMART" id="SM00155">
    <property type="entry name" value="PLDc"/>
    <property type="match status" value="2"/>
</dbReference>
<dbReference type="InterPro" id="IPR022924">
    <property type="entry name" value="Cardiolipin_synthase"/>
</dbReference>
<dbReference type="Pfam" id="PF13091">
    <property type="entry name" value="PLDc_2"/>
    <property type="match status" value="2"/>
</dbReference>
<organism evidence="15 16">
    <name type="scientific">Priestia taiwanensis</name>
    <dbReference type="NCBI Taxonomy" id="1347902"/>
    <lineage>
        <taxon>Bacteria</taxon>
        <taxon>Bacillati</taxon>
        <taxon>Bacillota</taxon>
        <taxon>Bacilli</taxon>
        <taxon>Bacillales</taxon>
        <taxon>Bacillaceae</taxon>
        <taxon>Priestia</taxon>
    </lineage>
</organism>
<evidence type="ECO:0000256" key="5">
    <source>
        <dbReference type="ARBA" id="ARBA00022692"/>
    </source>
</evidence>
<evidence type="ECO:0000256" key="9">
    <source>
        <dbReference type="ARBA" id="ARBA00023136"/>
    </source>
</evidence>
<evidence type="ECO:0000256" key="6">
    <source>
        <dbReference type="ARBA" id="ARBA00022737"/>
    </source>
</evidence>
<keyword evidence="16" id="KW-1185">Reference proteome</keyword>
<dbReference type="PROSITE" id="PS50035">
    <property type="entry name" value="PLD"/>
    <property type="match status" value="2"/>
</dbReference>
<comment type="subcellular location">
    <subcellularLocation>
        <location evidence="1 12">Cell membrane</location>
        <topology evidence="1 12">Multi-pass membrane protein</topology>
    </subcellularLocation>
</comment>
<evidence type="ECO:0000256" key="1">
    <source>
        <dbReference type="ARBA" id="ARBA00004651"/>
    </source>
</evidence>
<dbReference type="AlphaFoldDB" id="A0A917ETI1"/>
<dbReference type="InterPro" id="IPR030874">
    <property type="entry name" value="Cardiolipin_synth_Firmi"/>
</dbReference>
<dbReference type="NCBIfam" id="TIGR04265">
    <property type="entry name" value="bac_cardiolipin"/>
    <property type="match status" value="1"/>
</dbReference>
<evidence type="ECO:0000256" key="4">
    <source>
        <dbReference type="ARBA" id="ARBA00022679"/>
    </source>
</evidence>
<dbReference type="Pfam" id="PF13396">
    <property type="entry name" value="PLDc_N"/>
    <property type="match status" value="1"/>
</dbReference>
<feature type="transmembrane region" description="Helical" evidence="12">
    <location>
        <begin position="29"/>
        <end position="48"/>
    </location>
</feature>
<feature type="active site" evidence="12">
    <location>
        <position position="430"/>
    </location>
</feature>
<dbReference type="Gene3D" id="3.30.870.10">
    <property type="entry name" value="Endonuclease Chain A"/>
    <property type="match status" value="2"/>
</dbReference>
<comment type="catalytic activity">
    <reaction evidence="12">
        <text>2 a 1,2-diacyl-sn-glycero-3-phospho-(1'-sn-glycerol) = a cardiolipin + glycerol</text>
        <dbReference type="Rhea" id="RHEA:31451"/>
        <dbReference type="ChEBI" id="CHEBI:17754"/>
        <dbReference type="ChEBI" id="CHEBI:62237"/>
        <dbReference type="ChEBI" id="CHEBI:64716"/>
    </reaction>
</comment>
<dbReference type="InterPro" id="IPR025202">
    <property type="entry name" value="PLD-like_dom"/>
</dbReference>
<keyword evidence="11 12" id="KW-1208">Phospholipid metabolism</keyword>
<keyword evidence="3 12" id="KW-0444">Lipid biosynthesis</keyword>
<evidence type="ECO:0000256" key="2">
    <source>
        <dbReference type="ARBA" id="ARBA00022475"/>
    </source>
</evidence>
<dbReference type="GO" id="GO:0032049">
    <property type="term" value="P:cardiolipin biosynthetic process"/>
    <property type="evidence" value="ECO:0007669"/>
    <property type="project" value="UniProtKB-UniRule"/>
</dbReference>
<gene>
    <name evidence="15" type="primary">cls1</name>
    <name evidence="15" type="ORF">GCM10007140_30650</name>
</gene>
<keyword evidence="2 12" id="KW-1003">Cell membrane</keyword>
<feature type="transmembrane region" description="Helical" evidence="12">
    <location>
        <begin position="6"/>
        <end position="22"/>
    </location>
</feature>
<feature type="active site" evidence="12">
    <location>
        <position position="435"/>
    </location>
</feature>
<evidence type="ECO:0000256" key="8">
    <source>
        <dbReference type="ARBA" id="ARBA00023098"/>
    </source>
</evidence>
<dbReference type="SUPFAM" id="SSF56024">
    <property type="entry name" value="Phospholipase D/nuclease"/>
    <property type="match status" value="2"/>
</dbReference>
<reference evidence="15" key="1">
    <citation type="journal article" date="2014" name="Int. J. Syst. Evol. Microbiol.">
        <title>Complete genome sequence of Corynebacterium casei LMG S-19264T (=DSM 44701T), isolated from a smear-ripened cheese.</title>
        <authorList>
            <consortium name="US DOE Joint Genome Institute (JGI-PGF)"/>
            <person name="Walter F."/>
            <person name="Albersmeier A."/>
            <person name="Kalinowski J."/>
            <person name="Ruckert C."/>
        </authorList>
    </citation>
    <scope>NUCLEOTIDE SEQUENCE</scope>
    <source>
        <strain evidence="15">CGMCC 1.12698</strain>
    </source>
</reference>
<reference evidence="15" key="2">
    <citation type="submission" date="2020-09" db="EMBL/GenBank/DDBJ databases">
        <authorList>
            <person name="Sun Q."/>
            <person name="Zhou Y."/>
        </authorList>
    </citation>
    <scope>NUCLEOTIDE SEQUENCE</scope>
    <source>
        <strain evidence="15">CGMCC 1.12698</strain>
    </source>
</reference>
<evidence type="ECO:0000256" key="13">
    <source>
        <dbReference type="NCBIfam" id="TIGR04265"/>
    </source>
</evidence>
<keyword evidence="7 12" id="KW-1133">Transmembrane helix</keyword>
<evidence type="ECO:0000256" key="12">
    <source>
        <dbReference type="HAMAP-Rule" id="MF_01916"/>
    </source>
</evidence>
<dbReference type="GO" id="GO:0005886">
    <property type="term" value="C:plasma membrane"/>
    <property type="evidence" value="ECO:0007669"/>
    <property type="project" value="UniProtKB-SubCell"/>
</dbReference>
<evidence type="ECO:0000256" key="3">
    <source>
        <dbReference type="ARBA" id="ARBA00022516"/>
    </source>
</evidence>
<keyword evidence="4 12" id="KW-0808">Transferase</keyword>
<feature type="domain" description="PLD phosphodiesterase" evidence="14">
    <location>
        <begin position="423"/>
        <end position="450"/>
    </location>
</feature>
<comment type="function">
    <text evidence="12">Catalyzes the reversible phosphatidyl group transfer from one phosphatidylglycerol molecule to another to form cardiolipin (CL) (diphosphatidylglycerol) and glycerol.</text>
</comment>
<dbReference type="EC" id="2.7.8.-" evidence="12 13"/>
<accession>A0A917ETI1</accession>
<comment type="similarity">
    <text evidence="12">Belongs to the phospholipase D family. Cardiolipin synthase subfamily.</text>
</comment>
<dbReference type="FunFam" id="3.30.870.10:FF:000014">
    <property type="entry name" value="Cardiolipin synthase"/>
    <property type="match status" value="1"/>
</dbReference>
<dbReference type="PANTHER" id="PTHR21248:SF20">
    <property type="entry name" value="CARDIOLIPIN SYNTHASE YWIE-RELATED"/>
    <property type="match status" value="1"/>
</dbReference>
<proteinExistence type="inferred from homology"/>
<feature type="active site" evidence="12">
    <location>
        <position position="247"/>
    </location>
</feature>
<feature type="transmembrane region" description="Helical" evidence="12">
    <location>
        <begin position="60"/>
        <end position="78"/>
    </location>
</feature>